<protein>
    <submittedName>
        <fullName evidence="1">Uncharacterized protein</fullName>
    </submittedName>
</protein>
<accession>A0A0L8IBV9</accession>
<dbReference type="AlphaFoldDB" id="A0A0L8IBV9"/>
<dbReference type="STRING" id="37653.A0A0L8IBV9"/>
<evidence type="ECO:0000313" key="1">
    <source>
        <dbReference type="EMBL" id="KOF98889.1"/>
    </source>
</evidence>
<dbReference type="EMBL" id="KQ416059">
    <property type="protein sequence ID" value="KOF98889.1"/>
    <property type="molecule type" value="Genomic_DNA"/>
</dbReference>
<name>A0A0L8IBV9_OCTBM</name>
<organism evidence="1">
    <name type="scientific">Octopus bimaculoides</name>
    <name type="common">California two-spotted octopus</name>
    <dbReference type="NCBI Taxonomy" id="37653"/>
    <lineage>
        <taxon>Eukaryota</taxon>
        <taxon>Metazoa</taxon>
        <taxon>Spiralia</taxon>
        <taxon>Lophotrochozoa</taxon>
        <taxon>Mollusca</taxon>
        <taxon>Cephalopoda</taxon>
        <taxon>Coleoidea</taxon>
        <taxon>Octopodiformes</taxon>
        <taxon>Octopoda</taxon>
        <taxon>Incirrata</taxon>
        <taxon>Octopodidae</taxon>
        <taxon>Octopus</taxon>
    </lineage>
</organism>
<gene>
    <name evidence="1" type="ORF">OCBIM_22022086mg</name>
</gene>
<sequence>MTKEAVQYEEEERRKSRAVKLVSQVAWTKWDLPYRKLTWTDLWRLEPFRISFLPRPVYDTLPTPANLHRWGLREDQLCRLCGERGTLAHILAGCRVALSQGRYKWHHDRVLATFAHTLEQESRKKHHRQGKTTAAIKFVEEGERLVNSEKTTHSLLQGSQPWDMKVDLGERLQFPQVVHRTLRPDVVL</sequence>
<proteinExistence type="predicted"/>
<reference evidence="1" key="1">
    <citation type="submission" date="2015-07" db="EMBL/GenBank/DDBJ databases">
        <title>MeaNS - Measles Nucleotide Surveillance Program.</title>
        <authorList>
            <person name="Tran T."/>
            <person name="Druce J."/>
        </authorList>
    </citation>
    <scope>NUCLEOTIDE SEQUENCE</scope>
    <source>
        <strain evidence="1">UCB-OBI-ISO-001</strain>
        <tissue evidence="1">Gonad</tissue>
    </source>
</reference>